<reference evidence="2 3" key="1">
    <citation type="journal article" date="2019" name="Commun. Biol.">
        <title>The bagworm genome reveals a unique fibroin gene that provides high tensile strength.</title>
        <authorList>
            <person name="Kono N."/>
            <person name="Nakamura H."/>
            <person name="Ohtoshi R."/>
            <person name="Tomita M."/>
            <person name="Numata K."/>
            <person name="Arakawa K."/>
        </authorList>
    </citation>
    <scope>NUCLEOTIDE SEQUENCE [LARGE SCALE GENOMIC DNA]</scope>
</reference>
<evidence type="ECO:0000256" key="1">
    <source>
        <dbReference type="SAM" id="MobiDB-lite"/>
    </source>
</evidence>
<keyword evidence="3" id="KW-1185">Reference proteome</keyword>
<name>A0A4C1WTL6_EUMVA</name>
<evidence type="ECO:0000313" key="3">
    <source>
        <dbReference type="Proteomes" id="UP000299102"/>
    </source>
</evidence>
<feature type="region of interest" description="Disordered" evidence="1">
    <location>
        <begin position="64"/>
        <end position="112"/>
    </location>
</feature>
<evidence type="ECO:0000313" key="2">
    <source>
        <dbReference type="EMBL" id="GBP54846.1"/>
    </source>
</evidence>
<dbReference type="AlphaFoldDB" id="A0A4C1WTL6"/>
<dbReference type="Proteomes" id="UP000299102">
    <property type="component" value="Unassembled WGS sequence"/>
</dbReference>
<gene>
    <name evidence="2" type="ORF">EVAR_87920_1</name>
</gene>
<accession>A0A4C1WTL6</accession>
<protein>
    <submittedName>
        <fullName evidence="2">Uncharacterized protein</fullName>
    </submittedName>
</protein>
<feature type="compositionally biased region" description="Basic and acidic residues" evidence="1">
    <location>
        <begin position="102"/>
        <end position="112"/>
    </location>
</feature>
<comment type="caution">
    <text evidence="2">The sequence shown here is derived from an EMBL/GenBank/DDBJ whole genome shotgun (WGS) entry which is preliminary data.</text>
</comment>
<dbReference type="EMBL" id="BGZK01000655">
    <property type="protein sequence ID" value="GBP54846.1"/>
    <property type="molecule type" value="Genomic_DNA"/>
</dbReference>
<sequence>MHFSSAARGRPIIVEWERDARHSAGLSLVRRFVLTIVPVWGVVVNETHARCSRAAIYIKSDLTDKTNFPSDESADESGDLKQKHGRAASGGARDPVPRHRVIRADTRAAHDT</sequence>
<organism evidence="2 3">
    <name type="scientific">Eumeta variegata</name>
    <name type="common">Bagworm moth</name>
    <name type="synonym">Eumeta japonica</name>
    <dbReference type="NCBI Taxonomy" id="151549"/>
    <lineage>
        <taxon>Eukaryota</taxon>
        <taxon>Metazoa</taxon>
        <taxon>Ecdysozoa</taxon>
        <taxon>Arthropoda</taxon>
        <taxon>Hexapoda</taxon>
        <taxon>Insecta</taxon>
        <taxon>Pterygota</taxon>
        <taxon>Neoptera</taxon>
        <taxon>Endopterygota</taxon>
        <taxon>Lepidoptera</taxon>
        <taxon>Glossata</taxon>
        <taxon>Ditrysia</taxon>
        <taxon>Tineoidea</taxon>
        <taxon>Psychidae</taxon>
        <taxon>Oiketicinae</taxon>
        <taxon>Eumeta</taxon>
    </lineage>
</organism>
<proteinExistence type="predicted"/>